<dbReference type="EMBL" id="FOEF01000001">
    <property type="protein sequence ID" value="SEO49100.1"/>
    <property type="molecule type" value="Genomic_DNA"/>
</dbReference>
<accession>A0A1H8Q4F9</accession>
<sequence length="54" mass="6530">MRGDWIFDLVQVEQEYRYGGPAAHRPDRPRATGARRPPWHWQWPSPRLPEPRPR</sequence>
<dbReference type="AlphaFoldDB" id="A0A1H8Q4F9"/>
<feature type="region of interest" description="Disordered" evidence="1">
    <location>
        <begin position="19"/>
        <end position="54"/>
    </location>
</feature>
<evidence type="ECO:0000313" key="3">
    <source>
        <dbReference type="Proteomes" id="UP000198582"/>
    </source>
</evidence>
<dbReference type="Proteomes" id="UP000198582">
    <property type="component" value="Unassembled WGS sequence"/>
</dbReference>
<gene>
    <name evidence="2" type="ORF">SAMN04489732_101203</name>
</gene>
<protein>
    <submittedName>
        <fullName evidence="2">Uncharacterized protein</fullName>
    </submittedName>
</protein>
<evidence type="ECO:0000313" key="2">
    <source>
        <dbReference type="EMBL" id="SEO49100.1"/>
    </source>
</evidence>
<organism evidence="2 3">
    <name type="scientific">Amycolatopsis saalfeldensis</name>
    <dbReference type="NCBI Taxonomy" id="394193"/>
    <lineage>
        <taxon>Bacteria</taxon>
        <taxon>Bacillati</taxon>
        <taxon>Actinomycetota</taxon>
        <taxon>Actinomycetes</taxon>
        <taxon>Pseudonocardiales</taxon>
        <taxon>Pseudonocardiaceae</taxon>
        <taxon>Amycolatopsis</taxon>
    </lineage>
</organism>
<proteinExistence type="predicted"/>
<evidence type="ECO:0000256" key="1">
    <source>
        <dbReference type="SAM" id="MobiDB-lite"/>
    </source>
</evidence>
<keyword evidence="3" id="KW-1185">Reference proteome</keyword>
<reference evidence="3" key="1">
    <citation type="submission" date="2016-10" db="EMBL/GenBank/DDBJ databases">
        <authorList>
            <person name="Varghese N."/>
            <person name="Submissions S."/>
        </authorList>
    </citation>
    <scope>NUCLEOTIDE SEQUENCE [LARGE SCALE GENOMIC DNA]</scope>
    <source>
        <strain evidence="3">DSM 44993</strain>
    </source>
</reference>
<name>A0A1H8Q4F9_9PSEU</name>